<evidence type="ECO:0000313" key="1">
    <source>
        <dbReference type="EMBL" id="ETK72055.1"/>
    </source>
</evidence>
<sequence>MDILNSFAVVITTWTQATWKLSKMQVGTSGIRAHPNTARWRNCSSMTCQMIEAASLARERKHYC</sequence>
<reference evidence="1" key="1">
    <citation type="submission" date="2013-11" db="EMBL/GenBank/DDBJ databases">
        <title>The Genome Sequence of Phytophthora parasitica CJ02B3.</title>
        <authorList>
            <consortium name="The Broad Institute Genomics Platform"/>
            <person name="Russ C."/>
            <person name="Tyler B."/>
            <person name="Panabieres F."/>
            <person name="Shan W."/>
            <person name="Tripathy S."/>
            <person name="Grunwald N."/>
            <person name="Machado M."/>
            <person name="Johnson C.S."/>
            <person name="Arredondo F."/>
            <person name="Hong C."/>
            <person name="Coffey M."/>
            <person name="Young S.K."/>
            <person name="Zeng Q."/>
            <person name="Gargeya S."/>
            <person name="Fitzgerald M."/>
            <person name="Abouelleil A."/>
            <person name="Alvarado L."/>
            <person name="Chapman S.B."/>
            <person name="Gainer-Dewar J."/>
            <person name="Goldberg J."/>
            <person name="Griggs A."/>
            <person name="Gujja S."/>
            <person name="Hansen M."/>
            <person name="Howarth C."/>
            <person name="Imamovic A."/>
            <person name="Ireland A."/>
            <person name="Larimer J."/>
            <person name="McCowan C."/>
            <person name="Murphy C."/>
            <person name="Pearson M."/>
            <person name="Poon T.W."/>
            <person name="Priest M."/>
            <person name="Roberts A."/>
            <person name="Saif S."/>
            <person name="Shea T."/>
            <person name="Sykes S."/>
            <person name="Wortman J."/>
            <person name="Nusbaum C."/>
            <person name="Birren B."/>
        </authorList>
    </citation>
    <scope>NUCLEOTIDE SEQUENCE [LARGE SCALE GENOMIC DNA]</scope>
    <source>
        <strain evidence="1">CJ02B3</strain>
    </source>
</reference>
<accession>W2FPS1</accession>
<dbReference type="AlphaFoldDB" id="W2FPS1"/>
<dbReference type="Proteomes" id="UP000053236">
    <property type="component" value="Unassembled WGS sequence"/>
</dbReference>
<gene>
    <name evidence="1" type="ORF">L915_20794</name>
</gene>
<organism evidence="1">
    <name type="scientific">Phytophthora nicotianae</name>
    <name type="common">Potato buckeye rot agent</name>
    <name type="synonym">Phytophthora parasitica</name>
    <dbReference type="NCBI Taxonomy" id="4792"/>
    <lineage>
        <taxon>Eukaryota</taxon>
        <taxon>Sar</taxon>
        <taxon>Stramenopiles</taxon>
        <taxon>Oomycota</taxon>
        <taxon>Peronosporomycetes</taxon>
        <taxon>Peronosporales</taxon>
        <taxon>Peronosporaceae</taxon>
        <taxon>Phytophthora</taxon>
    </lineage>
</organism>
<name>W2FPS1_PHYNI</name>
<proteinExistence type="predicted"/>
<dbReference type="EMBL" id="KI689670">
    <property type="protein sequence ID" value="ETK72055.1"/>
    <property type="molecule type" value="Genomic_DNA"/>
</dbReference>
<protein>
    <submittedName>
        <fullName evidence="1">Uncharacterized protein</fullName>
    </submittedName>
</protein>